<feature type="region of interest" description="Disordered" evidence="1">
    <location>
        <begin position="14"/>
        <end position="46"/>
    </location>
</feature>
<name>A0A6B0UKH6_IXORI</name>
<evidence type="ECO:0000313" key="2">
    <source>
        <dbReference type="EMBL" id="MXU90172.1"/>
    </source>
</evidence>
<feature type="region of interest" description="Disordered" evidence="1">
    <location>
        <begin position="70"/>
        <end position="90"/>
    </location>
</feature>
<sequence>MCCPWRWAAPATWPLGVGASPPRTRPTRSTSGAFPTRARPGRSRARTSLWGACATCRSTPSCRTWPTAACTGTSTSTPAPPSKGASRRLSLGGNSAQVCVSENGSFRLAVGQL</sequence>
<reference evidence="2" key="1">
    <citation type="submission" date="2019-12" db="EMBL/GenBank/DDBJ databases">
        <title>An insight into the sialome of adult female Ixodes ricinus ticks feeding for 6 days.</title>
        <authorList>
            <person name="Perner J."/>
            <person name="Ribeiro J.M.C."/>
        </authorList>
    </citation>
    <scope>NUCLEOTIDE SEQUENCE</scope>
    <source>
        <strain evidence="2">Semi-engorged</strain>
        <tissue evidence="2">Salivary glands</tissue>
    </source>
</reference>
<organism evidence="2">
    <name type="scientific">Ixodes ricinus</name>
    <name type="common">Common tick</name>
    <name type="synonym">Acarus ricinus</name>
    <dbReference type="NCBI Taxonomy" id="34613"/>
    <lineage>
        <taxon>Eukaryota</taxon>
        <taxon>Metazoa</taxon>
        <taxon>Ecdysozoa</taxon>
        <taxon>Arthropoda</taxon>
        <taxon>Chelicerata</taxon>
        <taxon>Arachnida</taxon>
        <taxon>Acari</taxon>
        <taxon>Parasitiformes</taxon>
        <taxon>Ixodida</taxon>
        <taxon>Ixodoidea</taxon>
        <taxon>Ixodidae</taxon>
        <taxon>Ixodinae</taxon>
        <taxon>Ixodes</taxon>
    </lineage>
</organism>
<accession>A0A6B0UKH6</accession>
<evidence type="ECO:0000256" key="1">
    <source>
        <dbReference type="SAM" id="MobiDB-lite"/>
    </source>
</evidence>
<proteinExistence type="predicted"/>
<dbReference type="EMBL" id="GIFC01008089">
    <property type="protein sequence ID" value="MXU90172.1"/>
    <property type="molecule type" value="Transcribed_RNA"/>
</dbReference>
<dbReference type="AlphaFoldDB" id="A0A6B0UKH6"/>
<protein>
    <submittedName>
        <fullName evidence="2">Putative secreted protein</fullName>
    </submittedName>
</protein>